<dbReference type="STRING" id="50990.A0A4Y7PM45"/>
<dbReference type="EMBL" id="ML170242">
    <property type="protein sequence ID" value="TDL16467.1"/>
    <property type="molecule type" value="Genomic_DNA"/>
</dbReference>
<evidence type="ECO:0000313" key="1">
    <source>
        <dbReference type="EMBL" id="TDL16467.1"/>
    </source>
</evidence>
<dbReference type="CDD" id="cd02970">
    <property type="entry name" value="PRX_like2"/>
    <property type="match status" value="1"/>
</dbReference>
<dbReference type="AlphaFoldDB" id="A0A4Y7PM45"/>
<proteinExistence type="predicted"/>
<dbReference type="VEuPathDB" id="FungiDB:BD410DRAFT_698765"/>
<dbReference type="PANTHER" id="PTHR28630">
    <property type="match status" value="1"/>
</dbReference>
<feature type="non-terminal residue" evidence="1">
    <location>
        <position position="1"/>
    </location>
</feature>
<dbReference type="OrthoDB" id="40334at2759"/>
<organism evidence="1 2">
    <name type="scientific">Rickenella mellea</name>
    <dbReference type="NCBI Taxonomy" id="50990"/>
    <lineage>
        <taxon>Eukaryota</taxon>
        <taxon>Fungi</taxon>
        <taxon>Dikarya</taxon>
        <taxon>Basidiomycota</taxon>
        <taxon>Agaricomycotina</taxon>
        <taxon>Agaricomycetes</taxon>
        <taxon>Hymenochaetales</taxon>
        <taxon>Rickenellaceae</taxon>
        <taxon>Rickenella</taxon>
    </lineage>
</organism>
<evidence type="ECO:0008006" key="3">
    <source>
        <dbReference type="Google" id="ProtNLM"/>
    </source>
</evidence>
<name>A0A4Y7PM45_9AGAM</name>
<keyword evidence="2" id="KW-1185">Reference proteome</keyword>
<protein>
    <recommendedName>
        <fullName evidence="3">Thioredoxin domain-containing protein</fullName>
    </recommendedName>
</protein>
<dbReference type="Pfam" id="PF13911">
    <property type="entry name" value="AhpC-TSA_2"/>
    <property type="match status" value="1"/>
</dbReference>
<dbReference type="PANTHER" id="PTHR28630:SF3">
    <property type="entry name" value="PEROXIREDOXIN-LIKE 2C"/>
    <property type="match status" value="1"/>
</dbReference>
<dbReference type="InterPro" id="IPR036249">
    <property type="entry name" value="Thioredoxin-like_sf"/>
</dbReference>
<evidence type="ECO:0000313" key="2">
    <source>
        <dbReference type="Proteomes" id="UP000294933"/>
    </source>
</evidence>
<dbReference type="SUPFAM" id="SSF52833">
    <property type="entry name" value="Thioredoxin-like"/>
    <property type="match status" value="1"/>
</dbReference>
<dbReference type="Gene3D" id="3.40.30.10">
    <property type="entry name" value="Glutaredoxin"/>
    <property type="match status" value="1"/>
</dbReference>
<reference evidence="1 2" key="1">
    <citation type="submission" date="2018-06" db="EMBL/GenBank/DDBJ databases">
        <title>A transcriptomic atlas of mushroom development highlights an independent origin of complex multicellularity.</title>
        <authorList>
            <consortium name="DOE Joint Genome Institute"/>
            <person name="Krizsan K."/>
            <person name="Almasi E."/>
            <person name="Merenyi Z."/>
            <person name="Sahu N."/>
            <person name="Viragh M."/>
            <person name="Koszo T."/>
            <person name="Mondo S."/>
            <person name="Kiss B."/>
            <person name="Balint B."/>
            <person name="Kues U."/>
            <person name="Barry K."/>
            <person name="Hegedus J.C."/>
            <person name="Henrissat B."/>
            <person name="Johnson J."/>
            <person name="Lipzen A."/>
            <person name="Ohm R."/>
            <person name="Nagy I."/>
            <person name="Pangilinan J."/>
            <person name="Yan J."/>
            <person name="Xiong Y."/>
            <person name="Grigoriev I.V."/>
            <person name="Hibbett D.S."/>
            <person name="Nagy L.G."/>
        </authorList>
    </citation>
    <scope>NUCLEOTIDE SEQUENCE [LARGE SCALE GENOMIC DNA]</scope>
    <source>
        <strain evidence="1 2">SZMC22713</strain>
    </source>
</reference>
<dbReference type="InterPro" id="IPR032801">
    <property type="entry name" value="PXL2A/B/C"/>
</dbReference>
<accession>A0A4Y7PM45</accession>
<sequence length="197" mass="21452">FDEHALPTAEQLRKAASLPVLSHDGKCHRFGDLWEGSRTIVIFIRHFRCPACQDYVRSIVTDADVDILDKAGIKIVLIGMGSPSLIRPYAKLLRSRIPLYTDPTLAIHRALGMTLRTTDAGPEHARGDYIAHGVVGGIARMLSSALPGKMSFRHKSGDVTQLGGEFVLGPGLRSTFAHRMTNTRSHCSILRVVSAAG</sequence>
<dbReference type="Proteomes" id="UP000294933">
    <property type="component" value="Unassembled WGS sequence"/>
</dbReference>
<gene>
    <name evidence="1" type="ORF">BD410DRAFT_698765</name>
</gene>
<feature type="non-terminal residue" evidence="1">
    <location>
        <position position="197"/>
    </location>
</feature>